<dbReference type="Gene3D" id="2.10.109.10">
    <property type="entry name" value="Umud Fragment, subunit A"/>
    <property type="match status" value="1"/>
</dbReference>
<dbReference type="GO" id="GO:0016020">
    <property type="term" value="C:membrane"/>
    <property type="evidence" value="ECO:0007669"/>
    <property type="project" value="InterPro"/>
</dbReference>
<evidence type="ECO:0000313" key="6">
    <source>
        <dbReference type="EMBL" id="MRY14871.1"/>
    </source>
</evidence>
<comment type="caution">
    <text evidence="6">The sequence shown here is derived from an EMBL/GenBank/DDBJ whole genome shotgun (WGS) entry which is preliminary data.</text>
</comment>
<feature type="non-terminal residue" evidence="6">
    <location>
        <position position="112"/>
    </location>
</feature>
<feature type="domain" description="Peptidase S26" evidence="5">
    <location>
        <begin position="14"/>
        <end position="102"/>
    </location>
</feature>
<evidence type="ECO:0000256" key="3">
    <source>
        <dbReference type="ARBA" id="ARBA00029906"/>
    </source>
</evidence>
<evidence type="ECO:0000256" key="2">
    <source>
        <dbReference type="ARBA" id="ARBA00019232"/>
    </source>
</evidence>
<organism evidence="6">
    <name type="scientific">Parabacteroides goldsteinii</name>
    <dbReference type="NCBI Taxonomy" id="328812"/>
    <lineage>
        <taxon>Bacteria</taxon>
        <taxon>Pseudomonadati</taxon>
        <taxon>Bacteroidota</taxon>
        <taxon>Bacteroidia</taxon>
        <taxon>Bacteroidales</taxon>
        <taxon>Tannerellaceae</taxon>
        <taxon>Parabacteroides</taxon>
    </lineage>
</organism>
<sequence>MKKQTHKLINKVIDIVFWLCMTVTLWFVVQVFIFASFKIPSDSMEPGLITGDNILVWKPTVGPRIFNLFASMRNEQTEIYRIPGFKKIKRNDILVFNFPHPNSWDKIEMHIL</sequence>
<keyword evidence="4" id="KW-1133">Transmembrane helix</keyword>
<proteinExistence type="inferred from homology"/>
<keyword evidence="4" id="KW-0812">Transmembrane</keyword>
<evidence type="ECO:0000256" key="4">
    <source>
        <dbReference type="SAM" id="Phobius"/>
    </source>
</evidence>
<reference evidence="6" key="1">
    <citation type="journal article" date="2019" name="Nat. Med.">
        <title>A library of human gut bacterial isolates paired with longitudinal multiomics data enables mechanistic microbiome research.</title>
        <authorList>
            <person name="Poyet M."/>
            <person name="Groussin M."/>
            <person name="Gibbons S.M."/>
            <person name="Avila-Pacheco J."/>
            <person name="Jiang X."/>
            <person name="Kearney S.M."/>
            <person name="Perrotta A.R."/>
            <person name="Berdy B."/>
            <person name="Zhao S."/>
            <person name="Lieberman T.D."/>
            <person name="Swanson P.K."/>
            <person name="Smith M."/>
            <person name="Roesemann S."/>
            <person name="Alexander J.E."/>
            <person name="Rich S.A."/>
            <person name="Livny J."/>
            <person name="Vlamakis H."/>
            <person name="Clish C."/>
            <person name="Bullock K."/>
            <person name="Deik A."/>
            <person name="Scott J."/>
            <person name="Pierce K.A."/>
            <person name="Xavier R.J."/>
            <person name="Alm E.J."/>
        </authorList>
    </citation>
    <scope>NUCLEOTIDE SEQUENCE</scope>
    <source>
        <strain evidence="6">BIOML-A4</strain>
    </source>
</reference>
<dbReference type="AlphaFoldDB" id="A0A6G1ZMG1"/>
<dbReference type="PANTHER" id="PTHR43390:SF1">
    <property type="entry name" value="CHLOROPLAST PROCESSING PEPTIDASE"/>
    <property type="match status" value="1"/>
</dbReference>
<keyword evidence="4" id="KW-0472">Membrane</keyword>
<feature type="transmembrane region" description="Helical" evidence="4">
    <location>
        <begin position="12"/>
        <end position="35"/>
    </location>
</feature>
<evidence type="ECO:0000256" key="1">
    <source>
        <dbReference type="ARBA" id="ARBA00009370"/>
    </source>
</evidence>
<dbReference type="EMBL" id="WKLP01000083">
    <property type="protein sequence ID" value="MRY14871.1"/>
    <property type="molecule type" value="Genomic_DNA"/>
</dbReference>
<dbReference type="InterPro" id="IPR036286">
    <property type="entry name" value="LexA/Signal_pep-like_sf"/>
</dbReference>
<comment type="similarity">
    <text evidence="1">Belongs to the peptidase S26 family.</text>
</comment>
<dbReference type="GO" id="GO:0006465">
    <property type="term" value="P:signal peptide processing"/>
    <property type="evidence" value="ECO:0007669"/>
    <property type="project" value="InterPro"/>
</dbReference>
<gene>
    <name evidence="6" type="ORF">GKE01_26045</name>
</gene>
<protein>
    <recommendedName>
        <fullName evidence="2">Signal peptidase I</fullName>
    </recommendedName>
    <alternativeName>
        <fullName evidence="3">Leader peptidase I</fullName>
    </alternativeName>
</protein>
<dbReference type="RefSeq" id="WP_236659232.1">
    <property type="nucleotide sequence ID" value="NZ_CAKODT010000098.1"/>
</dbReference>
<accession>A0A6G1ZMG1</accession>
<dbReference type="GO" id="GO:0004252">
    <property type="term" value="F:serine-type endopeptidase activity"/>
    <property type="evidence" value="ECO:0007669"/>
    <property type="project" value="InterPro"/>
</dbReference>
<dbReference type="CDD" id="cd06530">
    <property type="entry name" value="S26_SPase_I"/>
    <property type="match status" value="1"/>
</dbReference>
<dbReference type="Pfam" id="PF10502">
    <property type="entry name" value="Peptidase_S26"/>
    <property type="match status" value="1"/>
</dbReference>
<dbReference type="PANTHER" id="PTHR43390">
    <property type="entry name" value="SIGNAL PEPTIDASE I"/>
    <property type="match status" value="1"/>
</dbReference>
<name>A0A6G1ZMG1_9BACT</name>
<dbReference type="SUPFAM" id="SSF51306">
    <property type="entry name" value="LexA/Signal peptidase"/>
    <property type="match status" value="1"/>
</dbReference>
<evidence type="ECO:0000259" key="5">
    <source>
        <dbReference type="Pfam" id="PF10502"/>
    </source>
</evidence>
<dbReference type="InterPro" id="IPR019533">
    <property type="entry name" value="Peptidase_S26"/>
</dbReference>
<dbReference type="InterPro" id="IPR000223">
    <property type="entry name" value="Pept_S26A_signal_pept_1"/>
</dbReference>